<comment type="caution">
    <text evidence="1">The sequence shown here is derived from an EMBL/GenBank/DDBJ whole genome shotgun (WGS) entry which is preliminary data.</text>
</comment>
<protein>
    <submittedName>
        <fullName evidence="1">Uncharacterized protein</fullName>
    </submittedName>
</protein>
<name>C2FSH1_SPHSI</name>
<dbReference type="AlphaFoldDB" id="C2FSH1"/>
<dbReference type="EMBL" id="ACHB01000007">
    <property type="protein sequence ID" value="EEI93945.1"/>
    <property type="molecule type" value="Genomic_DNA"/>
</dbReference>
<dbReference type="Proteomes" id="UP000006241">
    <property type="component" value="Unassembled WGS sequence"/>
</dbReference>
<sequence>MLKLAPYKLQLLTELFFSPFQGEIPFIGREVKDRYSKMHTVLLLFKLLHFYAAVLTRNTIKHNHRYANPCVIEVI</sequence>
<evidence type="ECO:0000313" key="1">
    <source>
        <dbReference type="EMBL" id="EEI93945.1"/>
    </source>
</evidence>
<organism evidence="1 2">
    <name type="scientific">Sphingobacterium spiritivorum ATCC 33300</name>
    <dbReference type="NCBI Taxonomy" id="525372"/>
    <lineage>
        <taxon>Bacteria</taxon>
        <taxon>Pseudomonadati</taxon>
        <taxon>Bacteroidota</taxon>
        <taxon>Sphingobacteriia</taxon>
        <taxon>Sphingobacteriales</taxon>
        <taxon>Sphingobacteriaceae</taxon>
        <taxon>Sphingobacterium</taxon>
    </lineage>
</organism>
<proteinExistence type="predicted"/>
<reference evidence="1 2" key="1">
    <citation type="submission" date="2009-01" db="EMBL/GenBank/DDBJ databases">
        <authorList>
            <person name="Qin X."/>
            <person name="Bachman B."/>
            <person name="Battles P."/>
            <person name="Bell A."/>
            <person name="Bess C."/>
            <person name="Bickham C."/>
            <person name="Chaboub L."/>
            <person name="Chen D."/>
            <person name="Coyle M."/>
            <person name="Deiros D.R."/>
            <person name="Dinh H."/>
            <person name="Forbes L."/>
            <person name="Fowler G."/>
            <person name="Francisco L."/>
            <person name="Fu Q."/>
            <person name="Gubbala S."/>
            <person name="Hale W."/>
            <person name="Han Y."/>
            <person name="Hemphill L."/>
            <person name="Highlander S.K."/>
            <person name="Hirani K."/>
            <person name="Hogues M."/>
            <person name="Jackson L."/>
            <person name="Jakkamsetti A."/>
            <person name="Javaid M."/>
            <person name="Jiang H."/>
            <person name="Korchina V."/>
            <person name="Kovar C."/>
            <person name="Lara F."/>
            <person name="Lee S."/>
            <person name="Mata R."/>
            <person name="Mathew T."/>
            <person name="Moen C."/>
            <person name="Morales K."/>
            <person name="Munidasa M."/>
            <person name="Nazareth L."/>
            <person name="Ngo R."/>
            <person name="Nguyen L."/>
            <person name="Okwuonu G."/>
            <person name="Ongeri F."/>
            <person name="Patil S."/>
            <person name="Petrosino J."/>
            <person name="Pham C."/>
            <person name="Pham P."/>
            <person name="Pu L.-L."/>
            <person name="Puazo M."/>
            <person name="Raj R."/>
            <person name="Reid J."/>
            <person name="Rouhana J."/>
            <person name="Saada N."/>
            <person name="Shang Y."/>
            <person name="Simmons D."/>
            <person name="Thornton R."/>
            <person name="Warren J."/>
            <person name="Weissenberger G."/>
            <person name="Zhang J."/>
            <person name="Zhang L."/>
            <person name="Zhou C."/>
            <person name="Zhu D."/>
            <person name="Muzny D."/>
            <person name="Worley K."/>
            <person name="Gibbs R."/>
        </authorList>
    </citation>
    <scope>NUCLEOTIDE SEQUENCE [LARGE SCALE GENOMIC DNA]</scope>
    <source>
        <strain evidence="1 2">ATCC 33300</strain>
    </source>
</reference>
<accession>C2FSH1</accession>
<dbReference type="HOGENOM" id="CLU_2669192_0_0_10"/>
<evidence type="ECO:0000313" key="2">
    <source>
        <dbReference type="Proteomes" id="UP000006241"/>
    </source>
</evidence>
<gene>
    <name evidence="1" type="ORF">HMPREF0765_0277</name>
</gene>